<protein>
    <submittedName>
        <fullName evidence="2">Uncharacterized protein</fullName>
    </submittedName>
</protein>
<feature type="region of interest" description="Disordered" evidence="1">
    <location>
        <begin position="49"/>
        <end position="74"/>
    </location>
</feature>
<gene>
    <name evidence="2" type="ORF">EJ02DRAFT_431401</name>
</gene>
<dbReference type="EMBL" id="ML976008">
    <property type="protein sequence ID" value="KAF1945606.1"/>
    <property type="molecule type" value="Genomic_DNA"/>
</dbReference>
<evidence type="ECO:0000313" key="3">
    <source>
        <dbReference type="Proteomes" id="UP000800038"/>
    </source>
</evidence>
<dbReference type="AlphaFoldDB" id="A0A6A5T4C5"/>
<reference evidence="2" key="1">
    <citation type="journal article" date="2020" name="Stud. Mycol.">
        <title>101 Dothideomycetes genomes: a test case for predicting lifestyles and emergence of pathogens.</title>
        <authorList>
            <person name="Haridas S."/>
            <person name="Albert R."/>
            <person name="Binder M."/>
            <person name="Bloem J."/>
            <person name="Labutti K."/>
            <person name="Salamov A."/>
            <person name="Andreopoulos B."/>
            <person name="Baker S."/>
            <person name="Barry K."/>
            <person name="Bills G."/>
            <person name="Bluhm B."/>
            <person name="Cannon C."/>
            <person name="Castanera R."/>
            <person name="Culley D."/>
            <person name="Daum C."/>
            <person name="Ezra D."/>
            <person name="Gonzalez J."/>
            <person name="Henrissat B."/>
            <person name="Kuo A."/>
            <person name="Liang C."/>
            <person name="Lipzen A."/>
            <person name="Lutzoni F."/>
            <person name="Magnuson J."/>
            <person name="Mondo S."/>
            <person name="Nolan M."/>
            <person name="Ohm R."/>
            <person name="Pangilinan J."/>
            <person name="Park H.-J."/>
            <person name="Ramirez L."/>
            <person name="Alfaro M."/>
            <person name="Sun H."/>
            <person name="Tritt A."/>
            <person name="Yoshinaga Y."/>
            <person name="Zwiers L.-H."/>
            <person name="Turgeon B."/>
            <person name="Goodwin S."/>
            <person name="Spatafora J."/>
            <person name="Crous P."/>
            <person name="Grigoriev I."/>
        </authorList>
    </citation>
    <scope>NUCLEOTIDE SEQUENCE</scope>
    <source>
        <strain evidence="2">CBS 161.51</strain>
    </source>
</reference>
<accession>A0A6A5T4C5</accession>
<dbReference type="OrthoDB" id="3684771at2759"/>
<feature type="compositionally biased region" description="Polar residues" evidence="1">
    <location>
        <begin position="11"/>
        <end position="24"/>
    </location>
</feature>
<name>A0A6A5T4C5_9PLEO</name>
<evidence type="ECO:0000256" key="1">
    <source>
        <dbReference type="SAM" id="MobiDB-lite"/>
    </source>
</evidence>
<organism evidence="2 3">
    <name type="scientific">Clathrospora elynae</name>
    <dbReference type="NCBI Taxonomy" id="706981"/>
    <lineage>
        <taxon>Eukaryota</taxon>
        <taxon>Fungi</taxon>
        <taxon>Dikarya</taxon>
        <taxon>Ascomycota</taxon>
        <taxon>Pezizomycotina</taxon>
        <taxon>Dothideomycetes</taxon>
        <taxon>Pleosporomycetidae</taxon>
        <taxon>Pleosporales</taxon>
        <taxon>Diademaceae</taxon>
        <taxon>Clathrospora</taxon>
    </lineage>
</organism>
<feature type="region of interest" description="Disordered" evidence="1">
    <location>
        <begin position="1"/>
        <end position="29"/>
    </location>
</feature>
<proteinExistence type="predicted"/>
<dbReference type="Proteomes" id="UP000800038">
    <property type="component" value="Unassembled WGS sequence"/>
</dbReference>
<keyword evidence="3" id="KW-1185">Reference proteome</keyword>
<evidence type="ECO:0000313" key="2">
    <source>
        <dbReference type="EMBL" id="KAF1945606.1"/>
    </source>
</evidence>
<sequence length="257" mass="28200">MDSFFAASRLSLGSSSNTNPSPQWSFGAPQQVITRPASSSVTPGAASLFGSPTSVAPSSPPTFTPLHAQDQSPKSPLDGLLFAAVGKDIMGLQLTKKITDPSSILNGDIQILRIYLPLEQLPLQWLEEAYFHCQKQNSNPLREVHLCVRSPLRPCLQDIDEDPVREQAMKAMVEKWAVVNTVLKFFFLRPDVQAGRDRFQNFVEKDLMQAIEGLQDGDVELSDILGEESVLYDQLAASSYSFGASSTPVVVLDDEMI</sequence>